<protein>
    <submittedName>
        <fullName evidence="1">Uncharacterized protein</fullName>
    </submittedName>
</protein>
<keyword evidence="2" id="KW-1185">Reference proteome</keyword>
<proteinExistence type="predicted"/>
<sequence>MRKLPRRSNLVLLTVILHPRLSEVNLKSRFKLHSKTLLTSADSCVSIQSRTYSTSLHSTPPTFMPTSSHHYKAQADFKRGNGIVRGATRVNQSYAPNDKKRGKMGNAASLGDALDPITRKIVFWIFQIFPPLMGRSTDEYSDGGNQMASLHYKIHKDHDVI</sequence>
<evidence type="ECO:0000313" key="2">
    <source>
        <dbReference type="Proteomes" id="UP000324222"/>
    </source>
</evidence>
<name>A0A5B7FIM5_PORTR</name>
<evidence type="ECO:0000313" key="1">
    <source>
        <dbReference type="EMBL" id="MPC45009.1"/>
    </source>
</evidence>
<dbReference type="Proteomes" id="UP000324222">
    <property type="component" value="Unassembled WGS sequence"/>
</dbReference>
<dbReference type="AlphaFoldDB" id="A0A5B7FIM5"/>
<accession>A0A5B7FIM5</accession>
<gene>
    <name evidence="1" type="ORF">E2C01_038692</name>
</gene>
<reference evidence="1 2" key="1">
    <citation type="submission" date="2019-05" db="EMBL/GenBank/DDBJ databases">
        <title>Another draft genome of Portunus trituberculatus and its Hox gene families provides insights of decapod evolution.</title>
        <authorList>
            <person name="Jeong J.-H."/>
            <person name="Song I."/>
            <person name="Kim S."/>
            <person name="Choi T."/>
            <person name="Kim D."/>
            <person name="Ryu S."/>
            <person name="Kim W."/>
        </authorList>
    </citation>
    <scope>NUCLEOTIDE SEQUENCE [LARGE SCALE GENOMIC DNA]</scope>
    <source>
        <tissue evidence="1">Muscle</tissue>
    </source>
</reference>
<dbReference type="EMBL" id="VSRR010006530">
    <property type="protein sequence ID" value="MPC45009.1"/>
    <property type="molecule type" value="Genomic_DNA"/>
</dbReference>
<organism evidence="1 2">
    <name type="scientific">Portunus trituberculatus</name>
    <name type="common">Swimming crab</name>
    <name type="synonym">Neptunus trituberculatus</name>
    <dbReference type="NCBI Taxonomy" id="210409"/>
    <lineage>
        <taxon>Eukaryota</taxon>
        <taxon>Metazoa</taxon>
        <taxon>Ecdysozoa</taxon>
        <taxon>Arthropoda</taxon>
        <taxon>Crustacea</taxon>
        <taxon>Multicrustacea</taxon>
        <taxon>Malacostraca</taxon>
        <taxon>Eumalacostraca</taxon>
        <taxon>Eucarida</taxon>
        <taxon>Decapoda</taxon>
        <taxon>Pleocyemata</taxon>
        <taxon>Brachyura</taxon>
        <taxon>Eubrachyura</taxon>
        <taxon>Portunoidea</taxon>
        <taxon>Portunidae</taxon>
        <taxon>Portuninae</taxon>
        <taxon>Portunus</taxon>
    </lineage>
</organism>
<comment type="caution">
    <text evidence="1">The sequence shown here is derived from an EMBL/GenBank/DDBJ whole genome shotgun (WGS) entry which is preliminary data.</text>
</comment>